<reference evidence="1" key="1">
    <citation type="submission" date="2014-09" db="EMBL/GenBank/DDBJ databases">
        <authorList>
            <person name="Magalhaes I.L.F."/>
            <person name="Oliveira U."/>
            <person name="Santos F.R."/>
            <person name="Vidigal T.H.D.A."/>
            <person name="Brescovit A.D."/>
            <person name="Santos A.J."/>
        </authorList>
    </citation>
    <scope>NUCLEOTIDE SEQUENCE</scope>
    <source>
        <tissue evidence="1">Shoot tissue taken approximately 20 cm above the soil surface</tissue>
    </source>
</reference>
<evidence type="ECO:0000313" key="1">
    <source>
        <dbReference type="EMBL" id="JAD22753.1"/>
    </source>
</evidence>
<accession>A0A0A8YBL6</accession>
<reference evidence="1" key="2">
    <citation type="journal article" date="2015" name="Data Brief">
        <title>Shoot transcriptome of the giant reed, Arundo donax.</title>
        <authorList>
            <person name="Barrero R.A."/>
            <person name="Guerrero F.D."/>
            <person name="Moolhuijzen P."/>
            <person name="Goolsby J.A."/>
            <person name="Tidwell J."/>
            <person name="Bellgard S.E."/>
            <person name="Bellgard M.I."/>
        </authorList>
    </citation>
    <scope>NUCLEOTIDE SEQUENCE</scope>
    <source>
        <tissue evidence="1">Shoot tissue taken approximately 20 cm above the soil surface</tissue>
    </source>
</reference>
<dbReference type="EMBL" id="GBRH01275142">
    <property type="protein sequence ID" value="JAD22753.1"/>
    <property type="molecule type" value="Transcribed_RNA"/>
</dbReference>
<name>A0A0A8YBL6_ARUDO</name>
<dbReference type="AlphaFoldDB" id="A0A0A8YBL6"/>
<organism evidence="1">
    <name type="scientific">Arundo donax</name>
    <name type="common">Giant reed</name>
    <name type="synonym">Donax arundinaceus</name>
    <dbReference type="NCBI Taxonomy" id="35708"/>
    <lineage>
        <taxon>Eukaryota</taxon>
        <taxon>Viridiplantae</taxon>
        <taxon>Streptophyta</taxon>
        <taxon>Embryophyta</taxon>
        <taxon>Tracheophyta</taxon>
        <taxon>Spermatophyta</taxon>
        <taxon>Magnoliopsida</taxon>
        <taxon>Liliopsida</taxon>
        <taxon>Poales</taxon>
        <taxon>Poaceae</taxon>
        <taxon>PACMAD clade</taxon>
        <taxon>Arundinoideae</taxon>
        <taxon>Arundineae</taxon>
        <taxon>Arundo</taxon>
    </lineage>
</organism>
<proteinExistence type="predicted"/>
<protein>
    <submittedName>
        <fullName evidence="1">Uncharacterized protein</fullName>
    </submittedName>
</protein>
<sequence length="43" mass="4787">MDNVLLGTVFLLCVFKLPHRCPSACKTRRAATNASYLPVTKHL</sequence>